<accession>A0A2H9VQP4</accession>
<feature type="transmembrane region" description="Helical" evidence="1">
    <location>
        <begin position="5"/>
        <end position="25"/>
    </location>
</feature>
<keyword evidence="1" id="KW-0472">Membrane</keyword>
<dbReference type="Proteomes" id="UP000242687">
    <property type="component" value="Unassembled WGS sequence"/>
</dbReference>
<evidence type="ECO:0000256" key="1">
    <source>
        <dbReference type="SAM" id="Phobius"/>
    </source>
</evidence>
<keyword evidence="1" id="KW-1133">Transmembrane helix</keyword>
<name>A0A2H9VQP4_9SPHI</name>
<organism evidence="2 3">
    <name type="scientific">Mucilaginibacter auburnensis</name>
    <dbReference type="NCBI Taxonomy" id="1457233"/>
    <lineage>
        <taxon>Bacteria</taxon>
        <taxon>Pseudomonadati</taxon>
        <taxon>Bacteroidota</taxon>
        <taxon>Sphingobacteriia</taxon>
        <taxon>Sphingobacteriales</taxon>
        <taxon>Sphingobacteriaceae</taxon>
        <taxon>Mucilaginibacter</taxon>
    </lineage>
</organism>
<keyword evidence="1" id="KW-0812">Transmembrane</keyword>
<dbReference type="EMBL" id="PGFJ01000001">
    <property type="protein sequence ID" value="PJJ83135.1"/>
    <property type="molecule type" value="Genomic_DNA"/>
</dbReference>
<dbReference type="RefSeq" id="WP_100339427.1">
    <property type="nucleotide sequence ID" value="NZ_PGFJ01000001.1"/>
</dbReference>
<evidence type="ECO:0000313" key="2">
    <source>
        <dbReference type="EMBL" id="PJJ83135.1"/>
    </source>
</evidence>
<dbReference type="OrthoDB" id="773226at2"/>
<comment type="caution">
    <text evidence="2">The sequence shown here is derived from an EMBL/GenBank/DDBJ whole genome shotgun (WGS) entry which is preliminary data.</text>
</comment>
<gene>
    <name evidence="2" type="ORF">CLV57_0113</name>
</gene>
<dbReference type="Pfam" id="PF19885">
    <property type="entry name" value="DUF6358"/>
    <property type="match status" value="1"/>
</dbReference>
<keyword evidence="3" id="KW-1185">Reference proteome</keyword>
<dbReference type="AlphaFoldDB" id="A0A2H9VQP4"/>
<protein>
    <submittedName>
        <fullName evidence="2">Uncharacterized protein</fullName>
    </submittedName>
</protein>
<evidence type="ECO:0000313" key="3">
    <source>
        <dbReference type="Proteomes" id="UP000242687"/>
    </source>
</evidence>
<proteinExistence type="predicted"/>
<dbReference type="InterPro" id="IPR045938">
    <property type="entry name" value="DUF6358"/>
</dbReference>
<sequence>MGKKILLNTAYNIGIFITLMTAYWGFTKNRYEFVAAGVFVAAIFIVLKVKLVKEIRSNMKR</sequence>
<feature type="transmembrane region" description="Helical" evidence="1">
    <location>
        <begin position="31"/>
        <end position="51"/>
    </location>
</feature>
<reference evidence="2 3" key="1">
    <citation type="submission" date="2017-11" db="EMBL/GenBank/DDBJ databases">
        <title>Genomic Encyclopedia of Archaeal and Bacterial Type Strains, Phase II (KMG-II): From Individual Species to Whole Genera.</title>
        <authorList>
            <person name="Goeker M."/>
        </authorList>
    </citation>
    <scope>NUCLEOTIDE SEQUENCE [LARGE SCALE GENOMIC DNA]</scope>
    <source>
        <strain evidence="2 3">DSM 28175</strain>
    </source>
</reference>